<dbReference type="PANTHER" id="PTHR46796">
    <property type="entry name" value="HTH-TYPE TRANSCRIPTIONAL ACTIVATOR RHAS-RELATED"/>
    <property type="match status" value="1"/>
</dbReference>
<keyword evidence="3" id="KW-0804">Transcription</keyword>
<sequence length="304" mass="35026">MHFDEWHSRLHRTCGHYYGVPGRGRHDIDGHFKAVRFHGLDMANVACDLDLIERSPDGIRRDENEHIFLFAQLSGRSLVEQQGQQDIVEAGEFYLLDSTKVAQIRYQRRTSHFLSVHLPRGTFLLEADNKLAIGRTLRSGHPMNAAMRALFTKGEGKWRNAWHRERDPSYLFDLVRIAFTPEQDAMDAARMSSRENRFALAVSVMERNLTNPQLSLNWLARKIGISERQLQRDFLDNGTSFIQLLRKKRLVLATELLSLHRPAESTVNITDVAMRSGFNDISNFNRSFKGRYGCSPSQYAREHA</sequence>
<proteinExistence type="predicted"/>
<evidence type="ECO:0000313" key="5">
    <source>
        <dbReference type="EMBL" id="QDY98971.1"/>
    </source>
</evidence>
<keyword evidence="1" id="KW-0805">Transcription regulation</keyword>
<dbReference type="SUPFAM" id="SSF46689">
    <property type="entry name" value="Homeodomain-like"/>
    <property type="match status" value="1"/>
</dbReference>
<dbReference type="EMBL" id="CP042301">
    <property type="protein sequence ID" value="QDY98971.1"/>
    <property type="molecule type" value="Genomic_DNA"/>
</dbReference>
<evidence type="ECO:0000313" key="6">
    <source>
        <dbReference type="Proteomes" id="UP000321389"/>
    </source>
</evidence>
<gene>
    <name evidence="5" type="ORF">FQ775_00495</name>
</gene>
<dbReference type="Proteomes" id="UP000321389">
    <property type="component" value="Chromosome"/>
</dbReference>
<dbReference type="InterPro" id="IPR018060">
    <property type="entry name" value="HTH_AraC"/>
</dbReference>
<protein>
    <submittedName>
        <fullName evidence="5">Helix-turn-helix domain-containing protein</fullName>
    </submittedName>
</protein>
<dbReference type="InterPro" id="IPR035418">
    <property type="entry name" value="AraC-bd_2"/>
</dbReference>
<dbReference type="InterPro" id="IPR009057">
    <property type="entry name" value="Homeodomain-like_sf"/>
</dbReference>
<reference evidence="5" key="1">
    <citation type="submission" date="2020-04" db="EMBL/GenBank/DDBJ databases">
        <title>Nitratireductor sp. nov. isolated from mangrove soil.</title>
        <authorList>
            <person name="Ye Y."/>
        </authorList>
    </citation>
    <scope>NUCLEOTIDE SEQUENCE</scope>
    <source>
        <strain evidence="5">SY7</strain>
    </source>
</reference>
<name>A0A5B8KTP2_9HYPH</name>
<dbReference type="KEGG" id="niy:FQ775_00495"/>
<dbReference type="PANTHER" id="PTHR46796:SF6">
    <property type="entry name" value="ARAC SUBFAMILY"/>
    <property type="match status" value="1"/>
</dbReference>
<organism evidence="5 6">
    <name type="scientific">Nitratireductor mangrovi</name>
    <dbReference type="NCBI Taxonomy" id="2599600"/>
    <lineage>
        <taxon>Bacteria</taxon>
        <taxon>Pseudomonadati</taxon>
        <taxon>Pseudomonadota</taxon>
        <taxon>Alphaproteobacteria</taxon>
        <taxon>Hyphomicrobiales</taxon>
        <taxon>Phyllobacteriaceae</taxon>
        <taxon>Nitratireductor</taxon>
    </lineage>
</organism>
<dbReference type="Gene3D" id="1.10.10.60">
    <property type="entry name" value="Homeodomain-like"/>
    <property type="match status" value="1"/>
</dbReference>
<dbReference type="Pfam" id="PF12833">
    <property type="entry name" value="HTH_18"/>
    <property type="match status" value="1"/>
</dbReference>
<dbReference type="PRINTS" id="PR00032">
    <property type="entry name" value="HTHARAC"/>
</dbReference>
<feature type="domain" description="HTH araC/xylS-type" evidence="4">
    <location>
        <begin position="199"/>
        <end position="302"/>
    </location>
</feature>
<dbReference type="InterPro" id="IPR020449">
    <property type="entry name" value="Tscrpt_reg_AraC-type_HTH"/>
</dbReference>
<evidence type="ECO:0000256" key="2">
    <source>
        <dbReference type="ARBA" id="ARBA00023125"/>
    </source>
</evidence>
<evidence type="ECO:0000256" key="1">
    <source>
        <dbReference type="ARBA" id="ARBA00023015"/>
    </source>
</evidence>
<dbReference type="GO" id="GO:0003700">
    <property type="term" value="F:DNA-binding transcription factor activity"/>
    <property type="evidence" value="ECO:0007669"/>
    <property type="project" value="InterPro"/>
</dbReference>
<dbReference type="PROSITE" id="PS01124">
    <property type="entry name" value="HTH_ARAC_FAMILY_2"/>
    <property type="match status" value="1"/>
</dbReference>
<dbReference type="OrthoDB" id="252470at2"/>
<evidence type="ECO:0000259" key="4">
    <source>
        <dbReference type="PROSITE" id="PS01124"/>
    </source>
</evidence>
<accession>A0A5B8KTP2</accession>
<keyword evidence="2" id="KW-0238">DNA-binding</keyword>
<keyword evidence="6" id="KW-1185">Reference proteome</keyword>
<dbReference type="GO" id="GO:0043565">
    <property type="term" value="F:sequence-specific DNA binding"/>
    <property type="evidence" value="ECO:0007669"/>
    <property type="project" value="InterPro"/>
</dbReference>
<dbReference type="AlphaFoldDB" id="A0A5B8KTP2"/>
<dbReference type="InterPro" id="IPR050204">
    <property type="entry name" value="AraC_XylS_family_regulators"/>
</dbReference>
<dbReference type="Pfam" id="PF14525">
    <property type="entry name" value="AraC_binding_2"/>
    <property type="match status" value="1"/>
</dbReference>
<dbReference type="RefSeq" id="WP_146297529.1">
    <property type="nucleotide sequence ID" value="NZ_CP042301.2"/>
</dbReference>
<evidence type="ECO:0000256" key="3">
    <source>
        <dbReference type="ARBA" id="ARBA00023163"/>
    </source>
</evidence>
<dbReference type="SMART" id="SM00342">
    <property type="entry name" value="HTH_ARAC"/>
    <property type="match status" value="1"/>
</dbReference>